<gene>
    <name evidence="1" type="ORF">JKA74_20640</name>
</gene>
<organism evidence="1 2">
    <name type="scientific">Marivirga aurantiaca</name>
    <dbReference type="NCBI Taxonomy" id="2802615"/>
    <lineage>
        <taxon>Bacteria</taxon>
        <taxon>Pseudomonadati</taxon>
        <taxon>Bacteroidota</taxon>
        <taxon>Cytophagia</taxon>
        <taxon>Cytophagales</taxon>
        <taxon>Marivirgaceae</taxon>
        <taxon>Marivirga</taxon>
    </lineage>
</organism>
<comment type="caution">
    <text evidence="1">The sequence shown here is derived from an EMBL/GenBank/DDBJ whole genome shotgun (WGS) entry which is preliminary data.</text>
</comment>
<reference evidence="1" key="1">
    <citation type="submission" date="2021-01" db="EMBL/GenBank/DDBJ databases">
        <title>Marivirga aurantiaca sp. nov., isolated from intertidal surface sediments.</title>
        <authorList>
            <person name="Zhang M."/>
        </authorList>
    </citation>
    <scope>NUCLEOTIDE SEQUENCE</scope>
    <source>
        <strain evidence="1">S37H4</strain>
    </source>
</reference>
<keyword evidence="2" id="KW-1185">Reference proteome</keyword>
<feature type="non-terminal residue" evidence="1">
    <location>
        <position position="119"/>
    </location>
</feature>
<dbReference type="Proteomes" id="UP000611723">
    <property type="component" value="Unassembled WGS sequence"/>
</dbReference>
<dbReference type="EMBL" id="JAEQBW010000031">
    <property type="protein sequence ID" value="MBK6267454.1"/>
    <property type="molecule type" value="Genomic_DNA"/>
</dbReference>
<proteinExistence type="predicted"/>
<accession>A0A934X2E5</accession>
<evidence type="ECO:0000313" key="2">
    <source>
        <dbReference type="Proteomes" id="UP000611723"/>
    </source>
</evidence>
<dbReference type="RefSeq" id="WP_201433140.1">
    <property type="nucleotide sequence ID" value="NZ_JAEQBW010000031.1"/>
</dbReference>
<sequence>MKNYIQEKTRYLKALVLTMLVGFIGFEAGAQVFISSTSPAGPWYAGQEATASYEAEDFDAGTSFILWDDADNDAQIDEDEQIFGQSTVQDALEEIDFTWPEAGNINLRLAAFSGNSVTG</sequence>
<name>A0A934X2E5_9BACT</name>
<dbReference type="AlphaFoldDB" id="A0A934X2E5"/>
<protein>
    <submittedName>
        <fullName evidence="1">Uncharacterized protein</fullName>
    </submittedName>
</protein>
<evidence type="ECO:0000313" key="1">
    <source>
        <dbReference type="EMBL" id="MBK6267454.1"/>
    </source>
</evidence>